<dbReference type="PROSITE" id="PS50043">
    <property type="entry name" value="HTH_LUXR_2"/>
    <property type="match status" value="1"/>
</dbReference>
<dbReference type="InParanoid" id="A0A540VI25"/>
<evidence type="ECO:0000256" key="1">
    <source>
        <dbReference type="ARBA" id="ARBA00022553"/>
    </source>
</evidence>
<dbReference type="InterPro" id="IPR039420">
    <property type="entry name" value="WalR-like"/>
</dbReference>
<accession>A0A540VI25</accession>
<dbReference type="PANTHER" id="PTHR43214:SF43">
    <property type="entry name" value="TWO-COMPONENT RESPONSE REGULATOR"/>
    <property type="match status" value="1"/>
</dbReference>
<evidence type="ECO:0000259" key="4">
    <source>
        <dbReference type="PROSITE" id="PS50043"/>
    </source>
</evidence>
<dbReference type="RefSeq" id="WP_141609486.1">
    <property type="nucleotide sequence ID" value="NZ_VIGC02000008.1"/>
</dbReference>
<keyword evidence="2" id="KW-0238">DNA-binding</keyword>
<dbReference type="InterPro" id="IPR011006">
    <property type="entry name" value="CheY-like_superfamily"/>
</dbReference>
<dbReference type="Proteomes" id="UP000317371">
    <property type="component" value="Unassembled WGS sequence"/>
</dbReference>
<comment type="caution">
    <text evidence="6">The sequence shown here is derived from an EMBL/GenBank/DDBJ whole genome shotgun (WGS) entry which is preliminary data.</text>
</comment>
<dbReference type="CDD" id="cd06170">
    <property type="entry name" value="LuxR_C_like"/>
    <property type="match status" value="1"/>
</dbReference>
<evidence type="ECO:0000256" key="2">
    <source>
        <dbReference type="ARBA" id="ARBA00023125"/>
    </source>
</evidence>
<keyword evidence="1 3" id="KW-0597">Phosphoprotein</keyword>
<name>A0A540VI25_9CHLR</name>
<dbReference type="InterPro" id="IPR001789">
    <property type="entry name" value="Sig_transdc_resp-reg_receiver"/>
</dbReference>
<dbReference type="SMART" id="SM00421">
    <property type="entry name" value="HTH_LUXR"/>
    <property type="match status" value="1"/>
</dbReference>
<dbReference type="AlphaFoldDB" id="A0A540VI25"/>
<dbReference type="InterPro" id="IPR058245">
    <property type="entry name" value="NreC/VraR/RcsB-like_REC"/>
</dbReference>
<proteinExistence type="predicted"/>
<dbReference type="PRINTS" id="PR00038">
    <property type="entry name" value="HTHLUXR"/>
</dbReference>
<organism evidence="6 7">
    <name type="scientific">Litorilinea aerophila</name>
    <dbReference type="NCBI Taxonomy" id="1204385"/>
    <lineage>
        <taxon>Bacteria</taxon>
        <taxon>Bacillati</taxon>
        <taxon>Chloroflexota</taxon>
        <taxon>Caldilineae</taxon>
        <taxon>Caldilineales</taxon>
        <taxon>Caldilineaceae</taxon>
        <taxon>Litorilinea</taxon>
    </lineage>
</organism>
<dbReference type="InterPro" id="IPR016032">
    <property type="entry name" value="Sig_transdc_resp-reg_C-effctor"/>
</dbReference>
<gene>
    <name evidence="6" type="ORF">FKZ61_07560</name>
</gene>
<evidence type="ECO:0000259" key="5">
    <source>
        <dbReference type="PROSITE" id="PS50110"/>
    </source>
</evidence>
<feature type="modified residue" description="4-aspartylphosphate" evidence="3">
    <location>
        <position position="56"/>
    </location>
</feature>
<dbReference type="CDD" id="cd17535">
    <property type="entry name" value="REC_NarL-like"/>
    <property type="match status" value="1"/>
</dbReference>
<dbReference type="Pfam" id="PF00196">
    <property type="entry name" value="GerE"/>
    <property type="match status" value="1"/>
</dbReference>
<evidence type="ECO:0000256" key="3">
    <source>
        <dbReference type="PROSITE-ProRule" id="PRU00169"/>
    </source>
</evidence>
<dbReference type="GO" id="GO:0000160">
    <property type="term" value="P:phosphorelay signal transduction system"/>
    <property type="evidence" value="ECO:0007669"/>
    <property type="project" value="InterPro"/>
</dbReference>
<dbReference type="PROSITE" id="PS50110">
    <property type="entry name" value="RESPONSE_REGULATORY"/>
    <property type="match status" value="1"/>
</dbReference>
<dbReference type="GO" id="GO:0006355">
    <property type="term" value="P:regulation of DNA-templated transcription"/>
    <property type="evidence" value="ECO:0007669"/>
    <property type="project" value="InterPro"/>
</dbReference>
<dbReference type="PANTHER" id="PTHR43214">
    <property type="entry name" value="TWO-COMPONENT RESPONSE REGULATOR"/>
    <property type="match status" value="1"/>
</dbReference>
<keyword evidence="7" id="KW-1185">Reference proteome</keyword>
<sequence>MKRIRLLLVDDHQVVRLGLRALLDGEPDLEVVAEASSAAEAIQRCQQFQPDVVLMDIRLPDRTGIEACREIRRHCPGVQVLMLTSYGDDELVREAIAAGAAGYVLKQVSTDELLRAVRAVAQGDAVLDPKVTRQVLARVQQAEADAHSAAFRDLSERELQVLARVAEGKSNTEIAEELFLSPITVRNHVSTILQKLGLSNRIEAATYAVRHHIENVVDTSRSDS</sequence>
<evidence type="ECO:0000313" key="7">
    <source>
        <dbReference type="Proteomes" id="UP000317371"/>
    </source>
</evidence>
<reference evidence="6 7" key="1">
    <citation type="submission" date="2019-06" db="EMBL/GenBank/DDBJ databases">
        <title>Genome sequence of Litorilinea aerophila BAA-2444.</title>
        <authorList>
            <person name="Maclea K.S."/>
            <person name="Maurais E.G."/>
            <person name="Iannazzi L.C."/>
        </authorList>
    </citation>
    <scope>NUCLEOTIDE SEQUENCE [LARGE SCALE GENOMIC DNA]</scope>
    <source>
        <strain evidence="6 7">ATCC BAA-2444</strain>
    </source>
</reference>
<dbReference type="Gene3D" id="3.40.50.2300">
    <property type="match status" value="1"/>
</dbReference>
<dbReference type="Pfam" id="PF00072">
    <property type="entry name" value="Response_reg"/>
    <property type="match status" value="1"/>
</dbReference>
<dbReference type="InterPro" id="IPR000792">
    <property type="entry name" value="Tscrpt_reg_LuxR_C"/>
</dbReference>
<feature type="domain" description="Response regulatory" evidence="5">
    <location>
        <begin position="5"/>
        <end position="121"/>
    </location>
</feature>
<dbReference type="SUPFAM" id="SSF52172">
    <property type="entry name" value="CheY-like"/>
    <property type="match status" value="1"/>
</dbReference>
<evidence type="ECO:0000313" key="6">
    <source>
        <dbReference type="EMBL" id="TQE96341.1"/>
    </source>
</evidence>
<feature type="domain" description="HTH luxR-type" evidence="4">
    <location>
        <begin position="147"/>
        <end position="212"/>
    </location>
</feature>
<dbReference type="GO" id="GO:0003677">
    <property type="term" value="F:DNA binding"/>
    <property type="evidence" value="ECO:0007669"/>
    <property type="project" value="UniProtKB-KW"/>
</dbReference>
<dbReference type="OrthoDB" id="9780153at2"/>
<dbReference type="SUPFAM" id="SSF46894">
    <property type="entry name" value="C-terminal effector domain of the bipartite response regulators"/>
    <property type="match status" value="1"/>
</dbReference>
<dbReference type="SMART" id="SM00448">
    <property type="entry name" value="REC"/>
    <property type="match status" value="1"/>
</dbReference>
<dbReference type="EMBL" id="VIGC01000008">
    <property type="protein sequence ID" value="TQE96341.1"/>
    <property type="molecule type" value="Genomic_DNA"/>
</dbReference>
<protein>
    <submittedName>
        <fullName evidence="6">Response regulator transcription factor</fullName>
    </submittedName>
</protein>